<comment type="caution">
    <text evidence="2">The sequence shown here is derived from an EMBL/GenBank/DDBJ whole genome shotgun (WGS) entry which is preliminary data.</text>
</comment>
<dbReference type="SUPFAM" id="SSF46689">
    <property type="entry name" value="Homeodomain-like"/>
    <property type="match status" value="1"/>
</dbReference>
<dbReference type="RefSeq" id="WP_146287487.1">
    <property type="nucleotide sequence ID" value="NZ_BMLP01000005.1"/>
</dbReference>
<dbReference type="Gene3D" id="3.30.450.40">
    <property type="match status" value="1"/>
</dbReference>
<sequence length="324" mass="34218">MIVAETRAHAARIEAALTTGEAARSPIAASWSRSARMYGLDPAARSAPMRMTDAEFRHVSDRMEPTVRLAAPTLDRLFRAVGGLGTCVVLSDRDGVPVDRRGNSAEDRDFADCGLWTGTIWSEAQAGTNAIGTCIAEARAVTIQRDQHFLSSNTRLSCTSAPIHDAEGALTAVLDVSTANAACTEAVMTLIAHSVTEAARRIEADLFRARFASARMWLAPGLDRGVGAILAVDADELVIGATRAARQHFGLKGDLARNPVPAADLLGLAVPDTLEDGERAVIARALARTGGNASAAARNLGISRATFHRKLGARATEGRDLSQN</sequence>
<evidence type="ECO:0000313" key="2">
    <source>
        <dbReference type="EMBL" id="GGO34978.1"/>
    </source>
</evidence>
<reference evidence="2 3" key="1">
    <citation type="journal article" date="2014" name="Int. J. Syst. Evol. Microbiol.">
        <title>Complete genome sequence of Corynebacterium casei LMG S-19264T (=DSM 44701T), isolated from a smear-ripened cheese.</title>
        <authorList>
            <consortium name="US DOE Joint Genome Institute (JGI-PGF)"/>
            <person name="Walter F."/>
            <person name="Albersmeier A."/>
            <person name="Kalinowski J."/>
            <person name="Ruckert C."/>
        </authorList>
    </citation>
    <scope>NUCLEOTIDE SEQUENCE [LARGE SCALE GENOMIC DNA]</scope>
    <source>
        <strain evidence="2 3">CGMCC 1.7029</strain>
    </source>
</reference>
<gene>
    <name evidence="2" type="ORF">GCM10010991_26570</name>
</gene>
<dbReference type="EMBL" id="BMLP01000005">
    <property type="protein sequence ID" value="GGO34978.1"/>
    <property type="molecule type" value="Genomic_DNA"/>
</dbReference>
<proteinExistence type="predicted"/>
<dbReference type="AlphaFoldDB" id="A0A918DEF6"/>
<dbReference type="PRINTS" id="PR01590">
    <property type="entry name" value="HTHFIS"/>
</dbReference>
<organism evidence="2 3">
    <name type="scientific">Gemmobacter aquaticus</name>
    <dbReference type="NCBI Taxonomy" id="490185"/>
    <lineage>
        <taxon>Bacteria</taxon>
        <taxon>Pseudomonadati</taxon>
        <taxon>Pseudomonadota</taxon>
        <taxon>Alphaproteobacteria</taxon>
        <taxon>Rhodobacterales</taxon>
        <taxon>Paracoccaceae</taxon>
        <taxon>Gemmobacter</taxon>
    </lineage>
</organism>
<evidence type="ECO:0000259" key="1">
    <source>
        <dbReference type="Pfam" id="PF02954"/>
    </source>
</evidence>
<protein>
    <submittedName>
        <fullName evidence="2">Transcriptional regulator</fullName>
    </submittedName>
</protein>
<dbReference type="OrthoDB" id="9805953at2"/>
<dbReference type="GO" id="GO:0043565">
    <property type="term" value="F:sequence-specific DNA binding"/>
    <property type="evidence" value="ECO:0007669"/>
    <property type="project" value="InterPro"/>
</dbReference>
<dbReference type="Pfam" id="PF02954">
    <property type="entry name" value="HTH_8"/>
    <property type="match status" value="1"/>
</dbReference>
<dbReference type="InterPro" id="IPR002197">
    <property type="entry name" value="HTH_Fis"/>
</dbReference>
<feature type="domain" description="DNA binding HTH" evidence="1">
    <location>
        <begin position="273"/>
        <end position="311"/>
    </location>
</feature>
<dbReference type="Proteomes" id="UP000598196">
    <property type="component" value="Unassembled WGS sequence"/>
</dbReference>
<keyword evidence="3" id="KW-1185">Reference proteome</keyword>
<accession>A0A918DEF6</accession>
<evidence type="ECO:0000313" key="3">
    <source>
        <dbReference type="Proteomes" id="UP000598196"/>
    </source>
</evidence>
<name>A0A918DEF6_9RHOB</name>
<dbReference type="InterPro" id="IPR029016">
    <property type="entry name" value="GAF-like_dom_sf"/>
</dbReference>
<dbReference type="InterPro" id="IPR009057">
    <property type="entry name" value="Homeodomain-like_sf"/>
</dbReference>
<dbReference type="Gene3D" id="1.10.10.60">
    <property type="entry name" value="Homeodomain-like"/>
    <property type="match status" value="1"/>
</dbReference>
<dbReference type="SUPFAM" id="SSF55781">
    <property type="entry name" value="GAF domain-like"/>
    <property type="match status" value="1"/>
</dbReference>